<reference evidence="2 3" key="1">
    <citation type="submission" date="2020-07" db="EMBL/GenBank/DDBJ databases">
        <title>Sequencing the genomes of 1000 actinobacteria strains.</title>
        <authorList>
            <person name="Klenk H.-P."/>
        </authorList>
    </citation>
    <scope>NUCLEOTIDE SEQUENCE [LARGE SCALE GENOMIC DNA]</scope>
    <source>
        <strain evidence="2 3">DSM 45763</strain>
    </source>
</reference>
<feature type="transmembrane region" description="Helical" evidence="1">
    <location>
        <begin position="20"/>
        <end position="41"/>
    </location>
</feature>
<dbReference type="EMBL" id="JACCCO010000002">
    <property type="protein sequence ID" value="NYF43014.1"/>
    <property type="molecule type" value="Genomic_DNA"/>
</dbReference>
<dbReference type="AlphaFoldDB" id="A0A852V789"/>
<keyword evidence="1" id="KW-1133">Transmembrane helix</keyword>
<organism evidence="2 3">
    <name type="scientific">Streptosporangium sandarakinum</name>
    <dbReference type="NCBI Taxonomy" id="1260955"/>
    <lineage>
        <taxon>Bacteria</taxon>
        <taxon>Bacillati</taxon>
        <taxon>Actinomycetota</taxon>
        <taxon>Actinomycetes</taxon>
        <taxon>Streptosporangiales</taxon>
        <taxon>Streptosporangiaceae</taxon>
        <taxon>Streptosporangium</taxon>
    </lineage>
</organism>
<feature type="transmembrane region" description="Helical" evidence="1">
    <location>
        <begin position="86"/>
        <end position="104"/>
    </location>
</feature>
<dbReference type="Proteomes" id="UP000576393">
    <property type="component" value="Unassembled WGS sequence"/>
</dbReference>
<evidence type="ECO:0000313" key="3">
    <source>
        <dbReference type="Proteomes" id="UP000576393"/>
    </source>
</evidence>
<keyword evidence="1" id="KW-0812">Transmembrane</keyword>
<sequence>MTAIRESGPAADRRLPRRLLLAALTGVILTALLVGAAFLMMRALTGPGTCEQSFACLGAIGFTWFVGRWVAVILAWPLLYLLRVRPAWPVAVAAVLFLVVIWRFAQSSWAGNSGSALILLSGVLAYPLAALVTAPRLAWPWRAVPAALLLALCVLTFLPSP</sequence>
<dbReference type="RefSeq" id="WP_179825951.1">
    <property type="nucleotide sequence ID" value="NZ_JACCCO010000002.1"/>
</dbReference>
<accession>A0A852V789</accession>
<evidence type="ECO:0000256" key="1">
    <source>
        <dbReference type="SAM" id="Phobius"/>
    </source>
</evidence>
<evidence type="ECO:0000313" key="2">
    <source>
        <dbReference type="EMBL" id="NYF43014.1"/>
    </source>
</evidence>
<proteinExistence type="predicted"/>
<keyword evidence="1" id="KW-0472">Membrane</keyword>
<feature type="transmembrane region" description="Helical" evidence="1">
    <location>
        <begin position="139"/>
        <end position="158"/>
    </location>
</feature>
<keyword evidence="3" id="KW-1185">Reference proteome</keyword>
<feature type="transmembrane region" description="Helical" evidence="1">
    <location>
        <begin position="53"/>
        <end position="80"/>
    </location>
</feature>
<feature type="transmembrane region" description="Helical" evidence="1">
    <location>
        <begin position="116"/>
        <end position="133"/>
    </location>
</feature>
<name>A0A852V789_9ACTN</name>
<comment type="caution">
    <text evidence="2">The sequence shown here is derived from an EMBL/GenBank/DDBJ whole genome shotgun (WGS) entry which is preliminary data.</text>
</comment>
<protein>
    <submittedName>
        <fullName evidence="2">Uncharacterized protein</fullName>
    </submittedName>
</protein>
<gene>
    <name evidence="2" type="ORF">HDA43_005215</name>
</gene>